<evidence type="ECO:0000256" key="2">
    <source>
        <dbReference type="ARBA" id="ARBA00022540"/>
    </source>
</evidence>
<feature type="non-terminal residue" evidence="6">
    <location>
        <position position="147"/>
    </location>
</feature>
<dbReference type="InterPro" id="IPR016024">
    <property type="entry name" value="ARM-type_fold"/>
</dbReference>
<comment type="caution">
    <text evidence="6">The sequence shown here is derived from an EMBL/GenBank/DDBJ whole genome shotgun (WGS) entry which is preliminary data.</text>
</comment>
<evidence type="ECO:0000256" key="3">
    <source>
        <dbReference type="ARBA" id="ARBA00022845"/>
    </source>
</evidence>
<accession>A0AAD5BRR8</accession>
<dbReference type="Proteomes" id="UP001206925">
    <property type="component" value="Unassembled WGS sequence"/>
</dbReference>
<name>A0AAD5BRR8_AMBAR</name>
<evidence type="ECO:0000256" key="1">
    <source>
        <dbReference type="ARBA" id="ARBA00005775"/>
    </source>
</evidence>
<dbReference type="GO" id="GO:0003729">
    <property type="term" value="F:mRNA binding"/>
    <property type="evidence" value="ECO:0007669"/>
    <property type="project" value="TreeGrafter"/>
</dbReference>
<evidence type="ECO:0000259" key="5">
    <source>
        <dbReference type="PROSITE" id="PS51366"/>
    </source>
</evidence>
<dbReference type="Pfam" id="PF02847">
    <property type="entry name" value="MA3"/>
    <property type="match status" value="1"/>
</dbReference>
<protein>
    <recommendedName>
        <fullName evidence="5">MI domain-containing protein</fullName>
    </recommendedName>
</protein>
<keyword evidence="3" id="KW-0810">Translation regulation</keyword>
<comment type="similarity">
    <text evidence="1">Belongs to the eukaryotic initiation factor 4G family.</text>
</comment>
<evidence type="ECO:0000313" key="7">
    <source>
        <dbReference type="Proteomes" id="UP001206925"/>
    </source>
</evidence>
<keyword evidence="7" id="KW-1185">Reference proteome</keyword>
<dbReference type="PANTHER" id="PTHR23253">
    <property type="entry name" value="EUKARYOTIC TRANSLATION INITIATION FACTOR 4 GAMMA"/>
    <property type="match status" value="1"/>
</dbReference>
<dbReference type="PROSITE" id="PS51366">
    <property type="entry name" value="MI"/>
    <property type="match status" value="1"/>
</dbReference>
<dbReference type="Gene3D" id="1.25.40.180">
    <property type="match status" value="1"/>
</dbReference>
<dbReference type="InterPro" id="IPR003891">
    <property type="entry name" value="Initiation_fac_eIF4g_MI"/>
</dbReference>
<feature type="domain" description="MI" evidence="5">
    <location>
        <begin position="1"/>
        <end position="88"/>
    </location>
</feature>
<evidence type="ECO:0000313" key="6">
    <source>
        <dbReference type="EMBL" id="KAI7727268.1"/>
    </source>
</evidence>
<reference evidence="6" key="1">
    <citation type="submission" date="2022-06" db="EMBL/GenBank/DDBJ databases">
        <title>Uncovering the hologenomic basis of an extraordinary plant invasion.</title>
        <authorList>
            <person name="Bieker V.C."/>
            <person name="Martin M.D."/>
            <person name="Gilbert T."/>
            <person name="Hodgins K."/>
            <person name="Battlay P."/>
            <person name="Petersen B."/>
            <person name="Wilson J."/>
        </authorList>
    </citation>
    <scope>NUCLEOTIDE SEQUENCE</scope>
    <source>
        <strain evidence="6">AA19_3_7</strain>
        <tissue evidence="6">Leaf</tissue>
    </source>
</reference>
<keyword evidence="4" id="KW-0648">Protein biosynthesis</keyword>
<dbReference type="GO" id="GO:0006417">
    <property type="term" value="P:regulation of translation"/>
    <property type="evidence" value="ECO:0007669"/>
    <property type="project" value="UniProtKB-KW"/>
</dbReference>
<dbReference type="GO" id="GO:0016281">
    <property type="term" value="C:eukaryotic translation initiation factor 4F complex"/>
    <property type="evidence" value="ECO:0007669"/>
    <property type="project" value="TreeGrafter"/>
</dbReference>
<dbReference type="SUPFAM" id="SSF48371">
    <property type="entry name" value="ARM repeat"/>
    <property type="match status" value="1"/>
</dbReference>
<sequence>MISIWVTDSFERKDMDRDSLAKLLVNLTKSQEGILTQDSLVRGFESVLSTLEDAVNDAPRAAEFLGRIFARILIENVIPYKQVWHLIREGGEEQGQLVKSGLAADVLGVILEIIKSEKGDPFFKDVCASSDLRLENFRPPPTLKKPS</sequence>
<dbReference type="FunFam" id="1.25.40.180:FF:000034">
    <property type="entry name" value="Eukaryotic translation initiation factor 4G"/>
    <property type="match status" value="1"/>
</dbReference>
<evidence type="ECO:0000256" key="4">
    <source>
        <dbReference type="ARBA" id="ARBA00022917"/>
    </source>
</evidence>
<keyword evidence="2" id="KW-0396">Initiation factor</keyword>
<dbReference type="AlphaFoldDB" id="A0AAD5BRR8"/>
<dbReference type="GO" id="GO:0003743">
    <property type="term" value="F:translation initiation factor activity"/>
    <property type="evidence" value="ECO:0007669"/>
    <property type="project" value="UniProtKB-KW"/>
</dbReference>
<dbReference type="EMBL" id="JAMZMK010011404">
    <property type="protein sequence ID" value="KAI7727268.1"/>
    <property type="molecule type" value="Genomic_DNA"/>
</dbReference>
<organism evidence="6 7">
    <name type="scientific">Ambrosia artemisiifolia</name>
    <name type="common">Common ragweed</name>
    <dbReference type="NCBI Taxonomy" id="4212"/>
    <lineage>
        <taxon>Eukaryota</taxon>
        <taxon>Viridiplantae</taxon>
        <taxon>Streptophyta</taxon>
        <taxon>Embryophyta</taxon>
        <taxon>Tracheophyta</taxon>
        <taxon>Spermatophyta</taxon>
        <taxon>Magnoliopsida</taxon>
        <taxon>eudicotyledons</taxon>
        <taxon>Gunneridae</taxon>
        <taxon>Pentapetalae</taxon>
        <taxon>asterids</taxon>
        <taxon>campanulids</taxon>
        <taxon>Asterales</taxon>
        <taxon>Asteraceae</taxon>
        <taxon>Asteroideae</taxon>
        <taxon>Heliantheae alliance</taxon>
        <taxon>Heliantheae</taxon>
        <taxon>Ambrosia</taxon>
    </lineage>
</organism>
<proteinExistence type="inferred from homology"/>
<gene>
    <name evidence="6" type="ORF">M8C21_026929</name>
</gene>
<dbReference type="PANTHER" id="PTHR23253:SF9">
    <property type="entry name" value="EUKARYOTIC TRANSLATION INITIATION FACTOR 4 GAMMA 2"/>
    <property type="match status" value="1"/>
</dbReference>